<feature type="transmembrane region" description="Helical" evidence="1">
    <location>
        <begin position="281"/>
        <end position="305"/>
    </location>
</feature>
<evidence type="ECO:0008006" key="4">
    <source>
        <dbReference type="Google" id="ProtNLM"/>
    </source>
</evidence>
<evidence type="ECO:0000256" key="1">
    <source>
        <dbReference type="SAM" id="Phobius"/>
    </source>
</evidence>
<feature type="transmembrane region" description="Helical" evidence="1">
    <location>
        <begin position="325"/>
        <end position="346"/>
    </location>
</feature>
<feature type="transmembrane region" description="Helical" evidence="1">
    <location>
        <begin position="145"/>
        <end position="163"/>
    </location>
</feature>
<keyword evidence="1" id="KW-0812">Transmembrane</keyword>
<keyword evidence="3" id="KW-1185">Reference proteome</keyword>
<dbReference type="AlphaFoldDB" id="C0CJ62"/>
<comment type="caution">
    <text evidence="2">The sequence shown here is derived from an EMBL/GenBank/DDBJ whole genome shotgun (WGS) entry which is preliminary data.</text>
</comment>
<organism evidence="2 3">
    <name type="scientific">Blautia hydrogenotrophica (strain DSM 10507 / JCM 14656 / S5a33)</name>
    <name type="common">Ruminococcus hydrogenotrophicus</name>
    <dbReference type="NCBI Taxonomy" id="476272"/>
    <lineage>
        <taxon>Bacteria</taxon>
        <taxon>Bacillati</taxon>
        <taxon>Bacillota</taxon>
        <taxon>Clostridia</taxon>
        <taxon>Lachnospirales</taxon>
        <taxon>Lachnospiraceae</taxon>
        <taxon>Blautia</taxon>
    </lineage>
</organism>
<dbReference type="EMBL" id="ACBZ01000038">
    <property type="protein sequence ID" value="EEG50173.1"/>
    <property type="molecule type" value="Genomic_DNA"/>
</dbReference>
<feature type="transmembrane region" description="Helical" evidence="1">
    <location>
        <begin position="352"/>
        <end position="375"/>
    </location>
</feature>
<evidence type="ECO:0000313" key="2">
    <source>
        <dbReference type="EMBL" id="EEG50173.1"/>
    </source>
</evidence>
<dbReference type="RefSeq" id="WP_005946449.1">
    <property type="nucleotide sequence ID" value="NZ_CP136423.1"/>
</dbReference>
<feature type="transmembrane region" description="Helical" evidence="1">
    <location>
        <begin position="27"/>
        <end position="48"/>
    </location>
</feature>
<reference evidence="2 3" key="2">
    <citation type="submission" date="2009-02" db="EMBL/GenBank/DDBJ databases">
        <title>Draft genome sequence of Blautia hydrogenotrophica DSM 10507 (Ruminococcus hydrogenotrophicus DSM 10507).</title>
        <authorList>
            <person name="Sudarsanam P."/>
            <person name="Ley R."/>
            <person name="Guruge J."/>
            <person name="Turnbaugh P.J."/>
            <person name="Mahowald M."/>
            <person name="Liep D."/>
            <person name="Gordon J."/>
        </authorList>
    </citation>
    <scope>NUCLEOTIDE SEQUENCE [LARGE SCALE GENOMIC DNA]</scope>
    <source>
        <strain evidence="3">DSM 10507 / JCM 14656 / S5a33</strain>
    </source>
</reference>
<protein>
    <recommendedName>
        <fullName evidence="4">TRAP C4-dicarboxylate transport system permease DctM subunit domain-containing protein</fullName>
    </recommendedName>
</protein>
<gene>
    <name evidence="2" type="ORF">RUMHYD_00880</name>
</gene>
<dbReference type="PATRIC" id="fig|476272.21.peg.3887"/>
<feature type="transmembrane region" description="Helical" evidence="1">
    <location>
        <begin position="120"/>
        <end position="138"/>
    </location>
</feature>
<dbReference type="GeneID" id="86821359"/>
<feature type="transmembrane region" description="Helical" evidence="1">
    <location>
        <begin position="446"/>
        <end position="465"/>
    </location>
</feature>
<keyword evidence="1" id="KW-1133">Transmembrane helix</keyword>
<evidence type="ECO:0000313" key="3">
    <source>
        <dbReference type="Proteomes" id="UP000003100"/>
    </source>
</evidence>
<feature type="transmembrane region" description="Helical" evidence="1">
    <location>
        <begin position="231"/>
        <end position="250"/>
    </location>
</feature>
<dbReference type="HOGENOM" id="CLU_586178_0_0_9"/>
<dbReference type="eggNOG" id="ENOG502ZA51">
    <property type="taxonomic scope" value="Bacteria"/>
</dbReference>
<feature type="transmembrane region" description="Helical" evidence="1">
    <location>
        <begin position="183"/>
        <end position="204"/>
    </location>
</feature>
<accession>C0CJ62</accession>
<keyword evidence="1" id="KW-0472">Membrane</keyword>
<dbReference type="Proteomes" id="UP000003100">
    <property type="component" value="Unassembled WGS sequence"/>
</dbReference>
<feature type="transmembrane region" description="Helical" evidence="1">
    <location>
        <begin position="60"/>
        <end position="77"/>
    </location>
</feature>
<name>C0CJ62_BLAHS</name>
<proteinExistence type="predicted"/>
<sequence length="466" mass="48842">MIKVVVPVAVMMLIILWKKIPKIGGNIHAALIVAGILSLLMGGVYSVVEWVGAWVDGIDRIAWVIALSIVGSIYAETQVKLGTMETIMGALKAKFHNSPRALTVSIVLALVVSGSLLGDAIAASTIIGVLTIGVLADMKLSGEKICAIIVMGASAGSIMPPISQGFALSSSLVEANPDAVVRVGYGTIAVIVLFICLYVGLFLVKKGTKLSPDAAASHQGQTAGQILKNNWITLVPLMVLVVVIFFRTIGVPQIQFDFVPDILGYIKVSENLSILDVLKNITILNGVTNGIVLSILFVTIIAFLFPKVRSDWKDTLSTGVKNVKVTVLIQLCAAFMLGSFYAGGQIEAVQEFALGLDTNLLKIGGAMAMVLMGMLTGSQSTSQNVVFSFFGPALVNTGVSKIHSAVAGAHLASAGQGLPPADLTTFAVAGIVGGLLGKKVDPLKSMFYCVPMCLLLAAIGILFLYI</sequence>
<reference evidence="2 3" key="1">
    <citation type="submission" date="2009-01" db="EMBL/GenBank/DDBJ databases">
        <authorList>
            <person name="Fulton L."/>
            <person name="Clifton S."/>
            <person name="Fulton B."/>
            <person name="Xu J."/>
            <person name="Minx P."/>
            <person name="Pepin K.H."/>
            <person name="Johnson M."/>
            <person name="Bhonagiri V."/>
            <person name="Nash W.E."/>
            <person name="Mardis E.R."/>
            <person name="Wilson R.K."/>
        </authorList>
    </citation>
    <scope>NUCLEOTIDE SEQUENCE [LARGE SCALE GENOMIC DNA]</scope>
    <source>
        <strain evidence="3">DSM 10507 / JCM 14656 / S5a33</strain>
    </source>
</reference>